<dbReference type="PANTHER" id="PTHR33050">
    <property type="entry name" value="REVERSE TRANSCRIPTASE DOMAIN-CONTAINING PROTEIN"/>
    <property type="match status" value="1"/>
</dbReference>
<organism evidence="1 2">
    <name type="scientific">Portunus trituberculatus</name>
    <name type="common">Swimming crab</name>
    <name type="synonym">Neptunus trituberculatus</name>
    <dbReference type="NCBI Taxonomy" id="210409"/>
    <lineage>
        <taxon>Eukaryota</taxon>
        <taxon>Metazoa</taxon>
        <taxon>Ecdysozoa</taxon>
        <taxon>Arthropoda</taxon>
        <taxon>Crustacea</taxon>
        <taxon>Multicrustacea</taxon>
        <taxon>Malacostraca</taxon>
        <taxon>Eumalacostraca</taxon>
        <taxon>Eucarida</taxon>
        <taxon>Decapoda</taxon>
        <taxon>Pleocyemata</taxon>
        <taxon>Brachyura</taxon>
        <taxon>Eubrachyura</taxon>
        <taxon>Portunoidea</taxon>
        <taxon>Portunidae</taxon>
        <taxon>Portuninae</taxon>
        <taxon>Portunus</taxon>
    </lineage>
</organism>
<sequence length="131" mass="15516">MTSESKAHTPGFYNHMFMVPKSTTKHIIDHSILNTYIITTKFKMEMITTVMFAIHQNNWTVLLNLEDFYLQVPIHQESQCFLHFTWKSIDSQFQVLCFSLSIAPHIFTYLMAPVSIKFHRQGFRILHYLDD</sequence>
<name>A0A5B7JWH3_PORTR</name>
<dbReference type="Gene3D" id="3.10.10.10">
    <property type="entry name" value="HIV Type 1 Reverse Transcriptase, subunit A, domain 1"/>
    <property type="match status" value="1"/>
</dbReference>
<comment type="caution">
    <text evidence="1">The sequence shown here is derived from an EMBL/GenBank/DDBJ whole genome shotgun (WGS) entry which is preliminary data.</text>
</comment>
<evidence type="ECO:0000313" key="1">
    <source>
        <dbReference type="EMBL" id="MPC99189.1"/>
    </source>
</evidence>
<proteinExistence type="predicted"/>
<dbReference type="Gene3D" id="3.30.70.270">
    <property type="match status" value="1"/>
</dbReference>
<evidence type="ECO:0008006" key="3">
    <source>
        <dbReference type="Google" id="ProtNLM"/>
    </source>
</evidence>
<evidence type="ECO:0000313" key="2">
    <source>
        <dbReference type="Proteomes" id="UP000324222"/>
    </source>
</evidence>
<dbReference type="OrthoDB" id="6771932at2759"/>
<dbReference type="InterPro" id="IPR043128">
    <property type="entry name" value="Rev_trsase/Diguanyl_cyclase"/>
</dbReference>
<dbReference type="Proteomes" id="UP000324222">
    <property type="component" value="Unassembled WGS sequence"/>
</dbReference>
<dbReference type="GO" id="GO:0071897">
    <property type="term" value="P:DNA biosynthetic process"/>
    <property type="evidence" value="ECO:0007669"/>
    <property type="project" value="UniProtKB-ARBA"/>
</dbReference>
<reference evidence="1 2" key="1">
    <citation type="submission" date="2019-05" db="EMBL/GenBank/DDBJ databases">
        <title>Another draft genome of Portunus trituberculatus and its Hox gene families provides insights of decapod evolution.</title>
        <authorList>
            <person name="Jeong J.-H."/>
            <person name="Song I."/>
            <person name="Kim S."/>
            <person name="Choi T."/>
            <person name="Kim D."/>
            <person name="Ryu S."/>
            <person name="Kim W."/>
        </authorList>
    </citation>
    <scope>NUCLEOTIDE SEQUENCE [LARGE SCALE GENOMIC DNA]</scope>
    <source>
        <tissue evidence="1">Muscle</tissue>
    </source>
</reference>
<dbReference type="AlphaFoldDB" id="A0A5B7JWH3"/>
<dbReference type="InterPro" id="IPR043502">
    <property type="entry name" value="DNA/RNA_pol_sf"/>
</dbReference>
<keyword evidence="2" id="KW-1185">Reference proteome</keyword>
<dbReference type="PANTHER" id="PTHR33050:SF7">
    <property type="entry name" value="RIBONUCLEASE H"/>
    <property type="match status" value="1"/>
</dbReference>
<accession>A0A5B7JWH3</accession>
<gene>
    <name evidence="1" type="ORF">E2C01_094588</name>
</gene>
<protein>
    <recommendedName>
        <fullName evidence="3">Reverse transcriptase domain-containing protein</fullName>
    </recommendedName>
</protein>
<dbReference type="EMBL" id="VSRR010117316">
    <property type="protein sequence ID" value="MPC99189.1"/>
    <property type="molecule type" value="Genomic_DNA"/>
</dbReference>
<dbReference type="SUPFAM" id="SSF56672">
    <property type="entry name" value="DNA/RNA polymerases"/>
    <property type="match status" value="1"/>
</dbReference>
<dbReference type="InterPro" id="IPR052055">
    <property type="entry name" value="Hepadnavirus_pol/RT"/>
</dbReference>